<sequence length="108" mass="12646">MMAMNQPPPLPPDIPEVMRISVMEIGGTKPVYWLFEKTLRRSDVSPRQGRIFISQAVRDLLTPAEHRKYWVLQGQMSNSKEKKEFRVTLVEPDGTKSEIDFKIWCWLL</sequence>
<dbReference type="InterPro" id="IPR005508">
    <property type="entry name" value="At2g31720-like"/>
</dbReference>
<proteinExistence type="predicted"/>
<keyword evidence="2" id="KW-1185">Reference proteome</keyword>
<dbReference type="PANTHER" id="PTHR31541">
    <property type="entry name" value="B3 DOMAIN PLANT PROTEIN-RELATED"/>
    <property type="match status" value="1"/>
</dbReference>
<evidence type="ECO:0000313" key="1">
    <source>
        <dbReference type="EMBL" id="RZC57417.1"/>
    </source>
</evidence>
<dbReference type="Gramene" id="RZC57417">
    <property type="protein sequence ID" value="RZC57417"/>
    <property type="gene ID" value="C5167_004717"/>
</dbReference>
<dbReference type="Pfam" id="PF03754">
    <property type="entry name" value="At2g31720-like"/>
    <property type="match status" value="1"/>
</dbReference>
<organism evidence="1 2">
    <name type="scientific">Papaver somniferum</name>
    <name type="common">Opium poppy</name>
    <dbReference type="NCBI Taxonomy" id="3469"/>
    <lineage>
        <taxon>Eukaryota</taxon>
        <taxon>Viridiplantae</taxon>
        <taxon>Streptophyta</taxon>
        <taxon>Embryophyta</taxon>
        <taxon>Tracheophyta</taxon>
        <taxon>Spermatophyta</taxon>
        <taxon>Magnoliopsida</taxon>
        <taxon>Ranunculales</taxon>
        <taxon>Papaveraceae</taxon>
        <taxon>Papaveroideae</taxon>
        <taxon>Papaver</taxon>
    </lineage>
</organism>
<name>A0A4Y7J9C6_PAPSO</name>
<protein>
    <submittedName>
        <fullName evidence="1">Uncharacterized protein</fullName>
    </submittedName>
</protein>
<dbReference type="GO" id="GO:0003677">
    <property type="term" value="F:DNA binding"/>
    <property type="evidence" value="ECO:0007669"/>
    <property type="project" value="InterPro"/>
</dbReference>
<dbReference type="EMBL" id="CM010718">
    <property type="protein sequence ID" value="RZC57417.1"/>
    <property type="molecule type" value="Genomic_DNA"/>
</dbReference>
<accession>A0A4Y7J9C6</accession>
<dbReference type="PANTHER" id="PTHR31541:SF25">
    <property type="entry name" value="GAMMA-GLIADIN B"/>
    <property type="match status" value="1"/>
</dbReference>
<dbReference type="Proteomes" id="UP000316621">
    <property type="component" value="Chromosome 4"/>
</dbReference>
<evidence type="ECO:0000313" key="2">
    <source>
        <dbReference type="Proteomes" id="UP000316621"/>
    </source>
</evidence>
<gene>
    <name evidence="1" type="ORF">C5167_004717</name>
</gene>
<dbReference type="AlphaFoldDB" id="A0A4Y7J9C6"/>
<reference evidence="1 2" key="1">
    <citation type="journal article" date="2018" name="Science">
        <title>The opium poppy genome and morphinan production.</title>
        <authorList>
            <person name="Guo L."/>
            <person name="Winzer T."/>
            <person name="Yang X."/>
            <person name="Li Y."/>
            <person name="Ning Z."/>
            <person name="He Z."/>
            <person name="Teodor R."/>
            <person name="Lu Y."/>
            <person name="Bowser T.A."/>
            <person name="Graham I.A."/>
            <person name="Ye K."/>
        </authorList>
    </citation>
    <scope>NUCLEOTIDE SEQUENCE [LARGE SCALE GENOMIC DNA]</scope>
    <source>
        <strain evidence="2">cv. HN1</strain>
        <tissue evidence="1">Leaves</tissue>
    </source>
</reference>